<accession>A0AAJ5WSL5</accession>
<reference evidence="3" key="1">
    <citation type="submission" date="2023-03" db="EMBL/GenBank/DDBJ databases">
        <title>Andean soil-derived lignocellulolytic bacterial consortium as a source of novel taxa and putative plastic-active enzymes.</title>
        <authorList>
            <person name="Diaz-Garcia L."/>
            <person name="Chuvochina M."/>
            <person name="Feuerriegel G."/>
            <person name="Bunk B."/>
            <person name="Sproer C."/>
            <person name="Streit W.R."/>
            <person name="Rodriguez L.M."/>
            <person name="Overmann J."/>
            <person name="Jimenez D.J."/>
        </authorList>
    </citation>
    <scope>NUCLEOTIDE SEQUENCE</scope>
    <source>
        <strain evidence="3">MAG 7</strain>
    </source>
</reference>
<dbReference type="InterPro" id="IPR005627">
    <property type="entry name" value="CutC-like"/>
</dbReference>
<gene>
    <name evidence="2" type="primary">cutC</name>
    <name evidence="3" type="ORF">P0Y53_14610</name>
</gene>
<evidence type="ECO:0000313" key="4">
    <source>
        <dbReference type="Proteomes" id="UP001220610"/>
    </source>
</evidence>
<proteinExistence type="inferred from homology"/>
<comment type="similarity">
    <text evidence="1 2">Belongs to the CutC family.</text>
</comment>
<dbReference type="InterPro" id="IPR036822">
    <property type="entry name" value="CutC-like_dom_sf"/>
</dbReference>
<evidence type="ECO:0000313" key="3">
    <source>
        <dbReference type="EMBL" id="WEK33720.1"/>
    </source>
</evidence>
<dbReference type="PANTHER" id="PTHR12598:SF0">
    <property type="entry name" value="COPPER HOMEOSTASIS PROTEIN CUTC HOMOLOG"/>
    <property type="match status" value="1"/>
</dbReference>
<protein>
    <recommendedName>
        <fullName evidence="2">PF03932 family protein CutC</fullName>
    </recommendedName>
</protein>
<keyword evidence="2" id="KW-0963">Cytoplasm</keyword>
<dbReference type="Proteomes" id="UP001220610">
    <property type="component" value="Chromosome"/>
</dbReference>
<comment type="subcellular location">
    <subcellularLocation>
        <location evidence="2">Cytoplasm</location>
    </subcellularLocation>
</comment>
<evidence type="ECO:0000256" key="2">
    <source>
        <dbReference type="HAMAP-Rule" id="MF_00795"/>
    </source>
</evidence>
<organism evidence="3 4">
    <name type="scientific">Candidatus Pseudobacter hemicellulosilyticus</name>
    <dbReference type="NCBI Taxonomy" id="3121375"/>
    <lineage>
        <taxon>Bacteria</taxon>
        <taxon>Pseudomonadati</taxon>
        <taxon>Bacteroidota</taxon>
        <taxon>Chitinophagia</taxon>
        <taxon>Chitinophagales</taxon>
        <taxon>Chitinophagaceae</taxon>
        <taxon>Pseudobacter</taxon>
    </lineage>
</organism>
<dbReference type="PANTHER" id="PTHR12598">
    <property type="entry name" value="COPPER HOMEOSTASIS PROTEIN CUTC"/>
    <property type="match status" value="1"/>
</dbReference>
<dbReference type="SUPFAM" id="SSF110395">
    <property type="entry name" value="CutC-like"/>
    <property type="match status" value="1"/>
</dbReference>
<dbReference type="Pfam" id="PF03932">
    <property type="entry name" value="CutC"/>
    <property type="match status" value="1"/>
</dbReference>
<name>A0AAJ5WSL5_9BACT</name>
<dbReference type="GO" id="GO:0005507">
    <property type="term" value="F:copper ion binding"/>
    <property type="evidence" value="ECO:0007669"/>
    <property type="project" value="TreeGrafter"/>
</dbReference>
<dbReference type="AlphaFoldDB" id="A0AAJ5WSL5"/>
<dbReference type="HAMAP" id="MF_00795">
    <property type="entry name" value="CutC"/>
    <property type="match status" value="1"/>
</dbReference>
<sequence length="248" mass="26694">MPTPILEVCAYNLPSALVAQHAGAARIELCDSAAEGGTTPSYGALVTAREKLHIPLYPIIRPRAGNFWYNAQELDIMKKDILLCKTLGCEGISTGVQLQNGKLDVDAMKRIAEWAYPMGLTCHRVFDVTPDPFEALEQLIDAGYERVLSSGQQRTAPEGTGLLARLVRAANDRIAIMPGAGIRAANIENLVRETGAKEFHASARKPIPDAVTYLNPAVSGDYGAAWLANEAELRSILAVLNAQEAAVQ</sequence>
<evidence type="ECO:0000256" key="1">
    <source>
        <dbReference type="ARBA" id="ARBA00007768"/>
    </source>
</evidence>
<dbReference type="EMBL" id="CP119311">
    <property type="protein sequence ID" value="WEK33720.1"/>
    <property type="molecule type" value="Genomic_DNA"/>
</dbReference>
<comment type="caution">
    <text evidence="2">Once thought to be involved in copper homeostasis, experiments in E.coli have shown this is not the case.</text>
</comment>
<dbReference type="GO" id="GO:0005737">
    <property type="term" value="C:cytoplasm"/>
    <property type="evidence" value="ECO:0007669"/>
    <property type="project" value="UniProtKB-SubCell"/>
</dbReference>
<dbReference type="Gene3D" id="3.20.20.380">
    <property type="entry name" value="Copper homeostasis (CutC) domain"/>
    <property type="match status" value="1"/>
</dbReference>